<evidence type="ECO:0000256" key="1">
    <source>
        <dbReference type="SAM" id="Phobius"/>
    </source>
</evidence>
<dbReference type="EMBL" id="JAKXMK010000028">
    <property type="protein sequence ID" value="MCH6169850.1"/>
    <property type="molecule type" value="Genomic_DNA"/>
</dbReference>
<keyword evidence="1" id="KW-1133">Transmembrane helix</keyword>
<organism evidence="2 3">
    <name type="scientific">Pseudonocardia alaniniphila</name>
    <dbReference type="NCBI Taxonomy" id="75291"/>
    <lineage>
        <taxon>Bacteria</taxon>
        <taxon>Bacillati</taxon>
        <taxon>Actinomycetota</taxon>
        <taxon>Actinomycetes</taxon>
        <taxon>Pseudonocardiales</taxon>
        <taxon>Pseudonocardiaceae</taxon>
        <taxon>Pseudonocardia</taxon>
    </lineage>
</organism>
<dbReference type="Proteomes" id="UP001299970">
    <property type="component" value="Unassembled WGS sequence"/>
</dbReference>
<keyword evidence="1" id="KW-0812">Transmembrane</keyword>
<feature type="transmembrane region" description="Helical" evidence="1">
    <location>
        <begin position="7"/>
        <end position="30"/>
    </location>
</feature>
<proteinExistence type="predicted"/>
<accession>A0ABS9TMT1</accession>
<keyword evidence="1" id="KW-0472">Membrane</keyword>
<protein>
    <recommendedName>
        <fullName evidence="4">Transmembrane protein PGPGW</fullName>
    </recommendedName>
</protein>
<dbReference type="RefSeq" id="WP_241040509.1">
    <property type="nucleotide sequence ID" value="NZ_BAAAJF010000014.1"/>
</dbReference>
<evidence type="ECO:0000313" key="3">
    <source>
        <dbReference type="Proteomes" id="UP001299970"/>
    </source>
</evidence>
<feature type="transmembrane region" description="Helical" evidence="1">
    <location>
        <begin position="36"/>
        <end position="56"/>
    </location>
</feature>
<keyword evidence="3" id="KW-1185">Reference proteome</keyword>
<name>A0ABS9TMT1_9PSEU</name>
<sequence length="71" mass="8132">MWSVTGWVFATWLKITLLLALAVLVAALVFGTGSGWFWLATAAAVLAELYVIRQLAREWGYEARLSWWWSR</sequence>
<reference evidence="2 3" key="1">
    <citation type="submission" date="2022-03" db="EMBL/GenBank/DDBJ databases">
        <title>Pseudonocardia alaer sp. nov., a novel actinomycete isolated from reed forest soil.</title>
        <authorList>
            <person name="Wang L."/>
        </authorList>
    </citation>
    <scope>NUCLEOTIDE SEQUENCE [LARGE SCALE GENOMIC DNA]</scope>
    <source>
        <strain evidence="2 3">Y-16303</strain>
    </source>
</reference>
<comment type="caution">
    <text evidence="2">The sequence shown here is derived from an EMBL/GenBank/DDBJ whole genome shotgun (WGS) entry which is preliminary data.</text>
</comment>
<evidence type="ECO:0008006" key="4">
    <source>
        <dbReference type="Google" id="ProtNLM"/>
    </source>
</evidence>
<gene>
    <name evidence="2" type="ORF">MMF94_29470</name>
</gene>
<evidence type="ECO:0000313" key="2">
    <source>
        <dbReference type="EMBL" id="MCH6169850.1"/>
    </source>
</evidence>